<reference evidence="14 15" key="1">
    <citation type="journal article" date="2023" name="Insect Mol. Biol.">
        <title>Genome sequencing provides insights into the evolution of gene families encoding plant cell wall-degrading enzymes in longhorned beetles.</title>
        <authorList>
            <person name="Shin N.R."/>
            <person name="Okamura Y."/>
            <person name="Kirsch R."/>
            <person name="Pauchet Y."/>
        </authorList>
    </citation>
    <scope>NUCLEOTIDE SEQUENCE [LARGE SCALE GENOMIC DNA]</scope>
    <source>
        <strain evidence="14">EAD_L_NR</strain>
    </source>
</reference>
<evidence type="ECO:0000256" key="2">
    <source>
        <dbReference type="ARBA" id="ARBA00010304"/>
    </source>
</evidence>
<gene>
    <name evidence="14" type="ORF">NQ315_013104</name>
</gene>
<dbReference type="EMBL" id="JANEYG010000024">
    <property type="protein sequence ID" value="KAJ8918599.1"/>
    <property type="molecule type" value="Genomic_DNA"/>
</dbReference>
<dbReference type="PANTHER" id="PTHR23240:SF8">
    <property type="entry name" value="PROTEIN ARTEMIS"/>
    <property type="match status" value="1"/>
</dbReference>
<comment type="similarity">
    <text evidence="2">Belongs to the DNA repair metallo-beta-lactamase (DRMBL) family.</text>
</comment>
<keyword evidence="7" id="KW-0269">Exonuclease</keyword>
<feature type="domain" description="DNA repair metallo-beta-lactamase" evidence="13">
    <location>
        <begin position="270"/>
        <end position="319"/>
    </location>
</feature>
<dbReference type="GO" id="GO:0035312">
    <property type="term" value="F:5'-3' DNA exonuclease activity"/>
    <property type="evidence" value="ECO:0007669"/>
    <property type="project" value="TreeGrafter"/>
</dbReference>
<accession>A0AAV8VX40</accession>
<keyword evidence="5" id="KW-0227">DNA damage</keyword>
<evidence type="ECO:0000256" key="1">
    <source>
        <dbReference type="ARBA" id="ARBA00004123"/>
    </source>
</evidence>
<dbReference type="PANTHER" id="PTHR23240">
    <property type="entry name" value="DNA CROSS-LINK REPAIR PROTEIN PSO2/SNM1-RELATED"/>
    <property type="match status" value="1"/>
</dbReference>
<dbReference type="Gene3D" id="3.40.50.12650">
    <property type="match status" value="1"/>
</dbReference>
<protein>
    <recommendedName>
        <fullName evidence="11">Protein artemis</fullName>
    </recommendedName>
    <alternativeName>
        <fullName evidence="12">DNA cross-link repair 1C protein</fullName>
    </alternativeName>
</protein>
<name>A0AAV8VX40_9CUCU</name>
<dbReference type="GO" id="GO:0000723">
    <property type="term" value="P:telomere maintenance"/>
    <property type="evidence" value="ECO:0007669"/>
    <property type="project" value="TreeGrafter"/>
</dbReference>
<dbReference type="Pfam" id="PF07522">
    <property type="entry name" value="DRMBL"/>
    <property type="match status" value="1"/>
</dbReference>
<proteinExistence type="inferred from homology"/>
<evidence type="ECO:0000256" key="10">
    <source>
        <dbReference type="ARBA" id="ARBA00023242"/>
    </source>
</evidence>
<keyword evidence="4" id="KW-0255">Endonuclease</keyword>
<evidence type="ECO:0000313" key="15">
    <source>
        <dbReference type="Proteomes" id="UP001159042"/>
    </source>
</evidence>
<dbReference type="GO" id="GO:0003684">
    <property type="term" value="F:damaged DNA binding"/>
    <property type="evidence" value="ECO:0007669"/>
    <property type="project" value="TreeGrafter"/>
</dbReference>
<evidence type="ECO:0000256" key="5">
    <source>
        <dbReference type="ARBA" id="ARBA00022763"/>
    </source>
</evidence>
<dbReference type="GO" id="GO:0004519">
    <property type="term" value="F:endonuclease activity"/>
    <property type="evidence" value="ECO:0007669"/>
    <property type="project" value="UniProtKB-KW"/>
</dbReference>
<evidence type="ECO:0000256" key="8">
    <source>
        <dbReference type="ARBA" id="ARBA00023172"/>
    </source>
</evidence>
<dbReference type="GO" id="GO:0036297">
    <property type="term" value="P:interstrand cross-link repair"/>
    <property type="evidence" value="ECO:0007669"/>
    <property type="project" value="TreeGrafter"/>
</dbReference>
<dbReference type="GO" id="GO:0005634">
    <property type="term" value="C:nucleus"/>
    <property type="evidence" value="ECO:0007669"/>
    <property type="project" value="UniProtKB-SubCell"/>
</dbReference>
<keyword evidence="8" id="KW-0233">DNA recombination</keyword>
<dbReference type="InterPro" id="IPR036866">
    <property type="entry name" value="RibonucZ/Hydroxyglut_hydro"/>
</dbReference>
<keyword evidence="10" id="KW-0539">Nucleus</keyword>
<organism evidence="14 15">
    <name type="scientific">Exocentrus adspersus</name>
    <dbReference type="NCBI Taxonomy" id="1586481"/>
    <lineage>
        <taxon>Eukaryota</taxon>
        <taxon>Metazoa</taxon>
        <taxon>Ecdysozoa</taxon>
        <taxon>Arthropoda</taxon>
        <taxon>Hexapoda</taxon>
        <taxon>Insecta</taxon>
        <taxon>Pterygota</taxon>
        <taxon>Neoptera</taxon>
        <taxon>Endopterygota</taxon>
        <taxon>Coleoptera</taxon>
        <taxon>Polyphaga</taxon>
        <taxon>Cucujiformia</taxon>
        <taxon>Chrysomeloidea</taxon>
        <taxon>Cerambycidae</taxon>
        <taxon>Lamiinae</taxon>
        <taxon>Acanthocinini</taxon>
        <taxon>Exocentrus</taxon>
    </lineage>
</organism>
<comment type="subcellular location">
    <subcellularLocation>
        <location evidence="1">Nucleus</location>
    </subcellularLocation>
</comment>
<dbReference type="Pfam" id="PF23023">
    <property type="entry name" value="Anti-Pycsar_Apyc1"/>
    <property type="match status" value="1"/>
</dbReference>
<dbReference type="InterPro" id="IPR011084">
    <property type="entry name" value="DRMBL"/>
</dbReference>
<keyword evidence="15" id="KW-1185">Reference proteome</keyword>
<evidence type="ECO:0000256" key="12">
    <source>
        <dbReference type="ARBA" id="ARBA00042677"/>
    </source>
</evidence>
<keyword evidence="6" id="KW-0378">Hydrolase</keyword>
<evidence type="ECO:0000256" key="7">
    <source>
        <dbReference type="ARBA" id="ARBA00022839"/>
    </source>
</evidence>
<evidence type="ECO:0000256" key="11">
    <source>
        <dbReference type="ARBA" id="ARBA00039759"/>
    </source>
</evidence>
<dbReference type="Proteomes" id="UP001159042">
    <property type="component" value="Unassembled WGS sequence"/>
</dbReference>
<evidence type="ECO:0000256" key="6">
    <source>
        <dbReference type="ARBA" id="ARBA00022801"/>
    </source>
</evidence>
<sequence>MSTFGGKIEEIPHISVDRFDGRNFESEAYFLSHCHTDHMVGLDNWNFQDNLVKNNKYLYASDVSRAILKNQFPYLENNIKVLDMYTPTIVVLKNGNISVLPIPAGHCPGSVMFLFETNTRVLYTGDYRINKNDIRKLKAFYDSFKQVKAIEKIYLDTTFFLRSYLKFPKREESLEELCKIINEWISKGKNYTIKLSTSARYGYEYMFNEIYKKTGMPVHVNQAAFELYSIIPEMDNSITVDGCTTQIHCSCGSSYQYVCNDASTGEMRTIKVSAFRWTQDNLEDGFSSASSNIYYVCYSTHASYEEGLELIRFLKPKSVEMCVQHEDPYTNMEIAKLIDEVLQECTPKKETDEVGYKLFGFEETKLEAKEEIGFQSDDLGILDSPPRDTGCSRKRYQKVKSVALVSCNVEKQLNCDENNAFGFCSLQVKTDEVCDAPVKDLAVPGVGTLANIGEPPIKRLK</sequence>
<evidence type="ECO:0000259" key="13">
    <source>
        <dbReference type="Pfam" id="PF07522"/>
    </source>
</evidence>
<dbReference type="GO" id="GO:0006310">
    <property type="term" value="P:DNA recombination"/>
    <property type="evidence" value="ECO:0007669"/>
    <property type="project" value="UniProtKB-KW"/>
</dbReference>
<dbReference type="Gene3D" id="3.60.15.10">
    <property type="entry name" value="Ribonuclease Z/Hydroxyacylglutathione hydrolase-like"/>
    <property type="match status" value="1"/>
</dbReference>
<evidence type="ECO:0000313" key="14">
    <source>
        <dbReference type="EMBL" id="KAJ8918599.1"/>
    </source>
</evidence>
<evidence type="ECO:0000256" key="3">
    <source>
        <dbReference type="ARBA" id="ARBA00022722"/>
    </source>
</evidence>
<evidence type="ECO:0000256" key="9">
    <source>
        <dbReference type="ARBA" id="ARBA00023204"/>
    </source>
</evidence>
<dbReference type="SUPFAM" id="SSF56281">
    <property type="entry name" value="Metallo-hydrolase/oxidoreductase"/>
    <property type="match status" value="1"/>
</dbReference>
<evidence type="ECO:0000256" key="4">
    <source>
        <dbReference type="ARBA" id="ARBA00022759"/>
    </source>
</evidence>
<dbReference type="GO" id="GO:0006303">
    <property type="term" value="P:double-strand break repair via nonhomologous end joining"/>
    <property type="evidence" value="ECO:0007669"/>
    <property type="project" value="TreeGrafter"/>
</dbReference>
<keyword evidence="3" id="KW-0540">Nuclease</keyword>
<keyword evidence="9" id="KW-0234">DNA repair</keyword>
<dbReference type="AlphaFoldDB" id="A0AAV8VX40"/>
<comment type="caution">
    <text evidence="14">The sequence shown here is derived from an EMBL/GenBank/DDBJ whole genome shotgun (WGS) entry which is preliminary data.</text>
</comment>